<evidence type="ECO:0000256" key="1">
    <source>
        <dbReference type="ARBA" id="ARBA00009922"/>
    </source>
</evidence>
<reference evidence="19 20" key="1">
    <citation type="submission" date="2020-08" db="EMBL/GenBank/DDBJ databases">
        <title>Sequencing the genomes of 1000 actinobacteria strains.</title>
        <authorList>
            <person name="Klenk H.-P."/>
        </authorList>
    </citation>
    <scope>NUCLEOTIDE SEQUENCE [LARGE SCALE GENOMIC DNA]</scope>
    <source>
        <strain evidence="19 20">DSM 17945</strain>
    </source>
</reference>
<dbReference type="PROSITE" id="PS51198">
    <property type="entry name" value="UVRD_HELICASE_ATP_BIND"/>
    <property type="match status" value="1"/>
</dbReference>
<dbReference type="PANTHER" id="PTHR11070:SF55">
    <property type="entry name" value="DNA 3'-5' HELICASE"/>
    <property type="match status" value="1"/>
</dbReference>
<evidence type="ECO:0000259" key="17">
    <source>
        <dbReference type="PROSITE" id="PS51198"/>
    </source>
</evidence>
<dbReference type="PROSITE" id="PS51217">
    <property type="entry name" value="UVRD_HELICASE_CTER"/>
    <property type="match status" value="1"/>
</dbReference>
<dbReference type="PANTHER" id="PTHR11070">
    <property type="entry name" value="UVRD / RECB / PCRA DNA HELICASE FAMILY MEMBER"/>
    <property type="match status" value="1"/>
</dbReference>
<keyword evidence="9" id="KW-0238">DNA-binding</keyword>
<evidence type="ECO:0000313" key="19">
    <source>
        <dbReference type="EMBL" id="MBB5847804.1"/>
    </source>
</evidence>
<dbReference type="AlphaFoldDB" id="A0A7W9JHH2"/>
<evidence type="ECO:0000256" key="2">
    <source>
        <dbReference type="ARBA" id="ARBA00022722"/>
    </source>
</evidence>
<feature type="domain" description="UvrD-like helicase C-terminal" evidence="18">
    <location>
        <begin position="399"/>
        <end position="736"/>
    </location>
</feature>
<evidence type="ECO:0000259" key="18">
    <source>
        <dbReference type="PROSITE" id="PS51217"/>
    </source>
</evidence>
<dbReference type="Gene3D" id="1.10.486.10">
    <property type="entry name" value="PCRA, domain 4"/>
    <property type="match status" value="1"/>
</dbReference>
<dbReference type="GO" id="GO:0000725">
    <property type="term" value="P:recombinational repair"/>
    <property type="evidence" value="ECO:0007669"/>
    <property type="project" value="TreeGrafter"/>
</dbReference>
<keyword evidence="20" id="KW-1185">Reference proteome</keyword>
<keyword evidence="4" id="KW-0227">DNA damage</keyword>
<evidence type="ECO:0000256" key="4">
    <source>
        <dbReference type="ARBA" id="ARBA00022763"/>
    </source>
</evidence>
<dbReference type="Gene3D" id="1.10.10.160">
    <property type="match status" value="1"/>
</dbReference>
<dbReference type="InterPro" id="IPR014017">
    <property type="entry name" value="DNA_helicase_UvrD-like_C"/>
</dbReference>
<comment type="catalytic activity">
    <reaction evidence="14">
        <text>ATP + H2O = ADP + phosphate + H(+)</text>
        <dbReference type="Rhea" id="RHEA:13065"/>
        <dbReference type="ChEBI" id="CHEBI:15377"/>
        <dbReference type="ChEBI" id="CHEBI:15378"/>
        <dbReference type="ChEBI" id="CHEBI:30616"/>
        <dbReference type="ChEBI" id="CHEBI:43474"/>
        <dbReference type="ChEBI" id="CHEBI:456216"/>
        <dbReference type="EC" id="5.6.2.4"/>
    </reaction>
</comment>
<evidence type="ECO:0000256" key="10">
    <source>
        <dbReference type="ARBA" id="ARBA00023204"/>
    </source>
</evidence>
<keyword evidence="2" id="KW-0540">Nuclease</keyword>
<evidence type="ECO:0000256" key="3">
    <source>
        <dbReference type="ARBA" id="ARBA00022741"/>
    </source>
</evidence>
<dbReference type="InterPro" id="IPR000212">
    <property type="entry name" value="DNA_helicase_UvrD/REP"/>
</dbReference>
<comment type="catalytic activity">
    <reaction evidence="12">
        <text>Couples ATP hydrolysis with the unwinding of duplex DNA by translocating in the 3'-5' direction.</text>
        <dbReference type="EC" id="5.6.2.4"/>
    </reaction>
</comment>
<keyword evidence="3 15" id="KW-0547">Nucleotide-binding</keyword>
<keyword evidence="5 15" id="KW-0378">Hydrolase</keyword>
<comment type="caution">
    <text evidence="19">The sequence shown here is derived from an EMBL/GenBank/DDBJ whole genome shotgun (WGS) entry which is preliminary data.</text>
</comment>
<comment type="similarity">
    <text evidence="1">Belongs to the helicase family. UvrD subfamily.</text>
</comment>
<evidence type="ECO:0000256" key="8">
    <source>
        <dbReference type="ARBA" id="ARBA00022840"/>
    </source>
</evidence>
<evidence type="ECO:0000313" key="20">
    <source>
        <dbReference type="Proteomes" id="UP000567246"/>
    </source>
</evidence>
<feature type="region of interest" description="Disordered" evidence="16">
    <location>
        <begin position="1"/>
        <end position="31"/>
    </location>
</feature>
<dbReference type="Gene3D" id="3.40.50.300">
    <property type="entry name" value="P-loop containing nucleotide triphosphate hydrolases"/>
    <property type="match status" value="3"/>
</dbReference>
<protein>
    <recommendedName>
        <fullName evidence="13">DNA 3'-5' helicase</fullName>
        <ecNumber evidence="13">5.6.2.4</ecNumber>
    </recommendedName>
</protein>
<evidence type="ECO:0000256" key="12">
    <source>
        <dbReference type="ARBA" id="ARBA00034617"/>
    </source>
</evidence>
<dbReference type="SUPFAM" id="SSF52980">
    <property type="entry name" value="Restriction endonuclease-like"/>
    <property type="match status" value="1"/>
</dbReference>
<dbReference type="SUPFAM" id="SSF52540">
    <property type="entry name" value="P-loop containing nucleoside triphosphate hydrolases"/>
    <property type="match status" value="1"/>
</dbReference>
<evidence type="ECO:0000256" key="6">
    <source>
        <dbReference type="ARBA" id="ARBA00022806"/>
    </source>
</evidence>
<dbReference type="GO" id="GO:0033202">
    <property type="term" value="C:DNA helicase complex"/>
    <property type="evidence" value="ECO:0007669"/>
    <property type="project" value="TreeGrafter"/>
</dbReference>
<keyword evidence="11" id="KW-0413">Isomerase</keyword>
<feature type="domain" description="UvrD-like helicase ATP-binding" evidence="17">
    <location>
        <begin position="46"/>
        <end position="398"/>
    </location>
</feature>
<accession>A0A7W9JHH2</accession>
<dbReference type="CDD" id="cd17932">
    <property type="entry name" value="DEXQc_UvrD"/>
    <property type="match status" value="1"/>
</dbReference>
<dbReference type="GO" id="GO:0005829">
    <property type="term" value="C:cytosol"/>
    <property type="evidence" value="ECO:0007669"/>
    <property type="project" value="TreeGrafter"/>
</dbReference>
<dbReference type="GO" id="GO:0004527">
    <property type="term" value="F:exonuclease activity"/>
    <property type="evidence" value="ECO:0007669"/>
    <property type="project" value="UniProtKB-KW"/>
</dbReference>
<dbReference type="InterPro" id="IPR011335">
    <property type="entry name" value="Restrct_endonuc-II-like"/>
</dbReference>
<dbReference type="GO" id="GO:0003677">
    <property type="term" value="F:DNA binding"/>
    <property type="evidence" value="ECO:0007669"/>
    <property type="project" value="UniProtKB-KW"/>
</dbReference>
<evidence type="ECO:0000256" key="16">
    <source>
        <dbReference type="SAM" id="MobiDB-lite"/>
    </source>
</evidence>
<dbReference type="Proteomes" id="UP000567246">
    <property type="component" value="Unassembled WGS sequence"/>
</dbReference>
<proteinExistence type="inferred from homology"/>
<dbReference type="Pfam" id="PF00580">
    <property type="entry name" value="UvrD-helicase"/>
    <property type="match status" value="1"/>
</dbReference>
<keyword evidence="7" id="KW-0269">Exonuclease</keyword>
<feature type="compositionally biased region" description="Low complexity" evidence="16">
    <location>
        <begin position="1"/>
        <end position="27"/>
    </location>
</feature>
<dbReference type="InterPro" id="IPR038726">
    <property type="entry name" value="PDDEXK_AddAB-type"/>
</dbReference>
<evidence type="ECO:0000256" key="9">
    <source>
        <dbReference type="ARBA" id="ARBA00023125"/>
    </source>
</evidence>
<feature type="region of interest" description="Disordered" evidence="16">
    <location>
        <begin position="753"/>
        <end position="773"/>
    </location>
</feature>
<dbReference type="RefSeq" id="WP_184170327.1">
    <property type="nucleotide sequence ID" value="NZ_JACHMW010000001.1"/>
</dbReference>
<keyword evidence="6 15" id="KW-0347">Helicase</keyword>
<dbReference type="Gene3D" id="3.90.320.10">
    <property type="match status" value="1"/>
</dbReference>
<keyword evidence="10" id="KW-0234">DNA repair</keyword>
<organism evidence="19 20">
    <name type="scientific">Micrococcus endophyticus</name>
    <dbReference type="NCBI Taxonomy" id="455343"/>
    <lineage>
        <taxon>Bacteria</taxon>
        <taxon>Bacillati</taxon>
        <taxon>Actinomycetota</taxon>
        <taxon>Actinomycetes</taxon>
        <taxon>Micrococcales</taxon>
        <taxon>Micrococcaceae</taxon>
        <taxon>Micrococcus</taxon>
    </lineage>
</organism>
<keyword evidence="8 15" id="KW-0067">ATP-binding</keyword>
<evidence type="ECO:0000256" key="13">
    <source>
        <dbReference type="ARBA" id="ARBA00034808"/>
    </source>
</evidence>
<dbReference type="EC" id="5.6.2.4" evidence="13"/>
<dbReference type="InterPro" id="IPR011604">
    <property type="entry name" value="PDDEXK-like_dom_sf"/>
</dbReference>
<feature type="region of interest" description="Disordered" evidence="16">
    <location>
        <begin position="562"/>
        <end position="594"/>
    </location>
</feature>
<dbReference type="EMBL" id="JACHMW010000001">
    <property type="protein sequence ID" value="MBB5847804.1"/>
    <property type="molecule type" value="Genomic_DNA"/>
</dbReference>
<dbReference type="InterPro" id="IPR014016">
    <property type="entry name" value="UvrD-like_ATP-bd"/>
</dbReference>
<feature type="binding site" evidence="15">
    <location>
        <begin position="67"/>
        <end position="74"/>
    </location>
    <ligand>
        <name>ATP</name>
        <dbReference type="ChEBI" id="CHEBI:30616"/>
    </ligand>
</feature>
<evidence type="ECO:0000256" key="15">
    <source>
        <dbReference type="PROSITE-ProRule" id="PRU00560"/>
    </source>
</evidence>
<dbReference type="InterPro" id="IPR027417">
    <property type="entry name" value="P-loop_NTPase"/>
</dbReference>
<dbReference type="Pfam" id="PF12705">
    <property type="entry name" value="PDDEXK_1"/>
    <property type="match status" value="1"/>
</dbReference>
<evidence type="ECO:0000256" key="7">
    <source>
        <dbReference type="ARBA" id="ARBA00022839"/>
    </source>
</evidence>
<gene>
    <name evidence="19" type="ORF">HDA33_000368</name>
</gene>
<dbReference type="InterPro" id="IPR013986">
    <property type="entry name" value="DExx_box_DNA_helicase_dom_sf"/>
</dbReference>
<name>A0A7W9JHH2_9MICC</name>
<evidence type="ECO:0000256" key="5">
    <source>
        <dbReference type="ARBA" id="ARBA00022801"/>
    </source>
</evidence>
<evidence type="ECO:0000256" key="11">
    <source>
        <dbReference type="ARBA" id="ARBA00023235"/>
    </source>
</evidence>
<dbReference type="GO" id="GO:0043138">
    <property type="term" value="F:3'-5' DNA helicase activity"/>
    <property type="evidence" value="ECO:0007669"/>
    <property type="project" value="UniProtKB-EC"/>
</dbReference>
<sequence length="1190" mass="127122">MAPLTGGPAAPDAGRPAGPDAVPADRPGTADAVHAPQDIAARLGLPAPTEEQAEVVTAPLAPRLVLAGAGSGKTATMADRVVWLVANGVVRPDEVLGVTFTRKAAAELAERINGRVDALLRSGLRIPGFDGEPEDLGRASVSTYHSYAGALVRDHGLRIGVEPEARLMGGADAHRLMGSVVRSHPVVADTLGVAPSRLVSQALHLAGDMAEHLVTPEEVRTHLARVAQQGRDLPLPPRTKAPTKEIAAFFTGLADRALMSDLVARYDEVKREQDVMDFGDLLRHAARIASEVPAAGEQERARFPVVLLDEFQDTSHAQMRIFAGLFGPRGPEDDAAGLGHCVTAVGDPHQSIYGFRGASAGQLFAFPHAFPRLETGPDGGRRRVNADVSHLTVAWRNEESILAVANTVAAPLNAHAAASGGAPVEVRTLRPRPGAGDGVVRVDRFLTPEEEAHDVVRRLADLAEADGAAPSRAVLCRTRAQFGPVLEALEAAGVPYEVLGLSGLLALPEVAEVLAVLHVLADPARGDQLVRLLTGPRWRIGPADLEVLHERARFVARMRARRAAGEDAQDPEGTGGADPKAAAAEDVSPEEEADSAALLEALDSLPGEGTEWTGSRGRGFSAEGLARLRAAHAELRRLSARAGEDPADLIAEVVRETGLDVEVALRPGHSAAAARRHLNAFQDAARDFGAGTAGADLAAFLAWTESVMEHEDGLGVENAEPTPGLVQVLTAHASKGLEWDVVAVPGLQEGTFPSTRADRWTTPGSGALPWPLRGDRGSLPQWDGTWAQDQRDWVQSAGTKYSSKAAQEGNPDPYAAAVEAHAEREERRLAYVAVTRARRELWLSTSAYKGTNKDPLPPSAFLEEAAGLAGRVPGIVAGHAPDEDGMPEANPAAGRTLVAWWPFDPLDGPEAFLADPEDPEDEGRWRPLPRRARARRDAVEAAAAAVRAAEPSALAAEPELARQVDWVLLRRRDVAGSGGDVALPDHVSVSLYGELAADPQAVAEQLRRPLPRPPAHAARRGTAFHAWLEERFGATGMLDIDSAEDAEDLWVDEALDLEPMQAWFRSSRWAERTPAFVEAPVETTVGGITLRGRVDAIYRSGGDPRNPVDPEADWELVDWKTGAVPRGRDLELKSLQLAVYRLAWSRLHGIPLERIGASFVYVAHGQERSFPDLPGEAELERRLAEALRRR</sequence>
<dbReference type="GO" id="GO:0005524">
    <property type="term" value="F:ATP binding"/>
    <property type="evidence" value="ECO:0007669"/>
    <property type="project" value="UniProtKB-UniRule"/>
</dbReference>
<dbReference type="Pfam" id="PF13361">
    <property type="entry name" value="UvrD_C"/>
    <property type="match status" value="2"/>
</dbReference>
<evidence type="ECO:0000256" key="14">
    <source>
        <dbReference type="ARBA" id="ARBA00048988"/>
    </source>
</evidence>